<dbReference type="EMBL" id="JABBGJ010000031">
    <property type="protein sequence ID" value="NMM01566.1"/>
    <property type="molecule type" value="Genomic_DNA"/>
</dbReference>
<name>A0A848IL27_9BURK</name>
<keyword evidence="2" id="KW-1185">Reference proteome</keyword>
<organism evidence="1 2">
    <name type="scientific">Paraburkholderia polaris</name>
    <dbReference type="NCBI Taxonomy" id="2728848"/>
    <lineage>
        <taxon>Bacteria</taxon>
        <taxon>Pseudomonadati</taxon>
        <taxon>Pseudomonadota</taxon>
        <taxon>Betaproteobacteria</taxon>
        <taxon>Burkholderiales</taxon>
        <taxon>Burkholderiaceae</taxon>
        <taxon>Paraburkholderia</taxon>
    </lineage>
</organism>
<evidence type="ECO:0000313" key="2">
    <source>
        <dbReference type="Proteomes" id="UP000544134"/>
    </source>
</evidence>
<dbReference type="AlphaFoldDB" id="A0A848IL27"/>
<reference evidence="1 2" key="1">
    <citation type="submission" date="2020-04" db="EMBL/GenBank/DDBJ databases">
        <title>Paraburkholderia sp. RP-4-7 isolated from soil.</title>
        <authorList>
            <person name="Dahal R.H."/>
        </authorList>
    </citation>
    <scope>NUCLEOTIDE SEQUENCE [LARGE SCALE GENOMIC DNA]</scope>
    <source>
        <strain evidence="1 2">RP-4-7</strain>
    </source>
</reference>
<gene>
    <name evidence="1" type="ORF">HHL24_26965</name>
</gene>
<dbReference type="PROSITE" id="PS51257">
    <property type="entry name" value="PROKAR_LIPOPROTEIN"/>
    <property type="match status" value="1"/>
</dbReference>
<comment type="caution">
    <text evidence="1">The sequence shown here is derived from an EMBL/GenBank/DDBJ whole genome shotgun (WGS) entry which is preliminary data.</text>
</comment>
<accession>A0A848IL27</accession>
<evidence type="ECO:0000313" key="1">
    <source>
        <dbReference type="EMBL" id="NMM01566.1"/>
    </source>
</evidence>
<sequence length="200" mass="22454">MQKVVLYMPVPGQRVSAVGQWVHCSPALISAGVSCADTPRRVCHCKPESGGHDHFIVHASAPDLQRDDAHAFKNFHRLLCERFDYVHDDKDWRRDQLSLIEHIARLAGPASAGGQQCRRPWTDLGEIDLISDERFTAWVVEWRDTDGKRGFEVFDDQNERNAVAGATGPGFEVICYSVLYEVGGSLKSVAHYVTDNSRFE</sequence>
<dbReference type="RefSeq" id="WP_169488301.1">
    <property type="nucleotide sequence ID" value="NZ_JABBGJ010000031.1"/>
</dbReference>
<protein>
    <submittedName>
        <fullName evidence="1">Uncharacterized protein</fullName>
    </submittedName>
</protein>
<proteinExistence type="predicted"/>
<dbReference type="Proteomes" id="UP000544134">
    <property type="component" value="Unassembled WGS sequence"/>
</dbReference>